<feature type="transmembrane region" description="Helical" evidence="1">
    <location>
        <begin position="125"/>
        <end position="148"/>
    </location>
</feature>
<feature type="transmembrane region" description="Helical" evidence="1">
    <location>
        <begin position="188"/>
        <end position="206"/>
    </location>
</feature>
<dbReference type="Proteomes" id="UP001321492">
    <property type="component" value="Unassembled WGS sequence"/>
</dbReference>
<dbReference type="Pfam" id="PF06532">
    <property type="entry name" value="NrsF"/>
    <property type="match status" value="1"/>
</dbReference>
<comment type="caution">
    <text evidence="2">The sequence shown here is derived from an EMBL/GenBank/DDBJ whole genome shotgun (WGS) entry which is preliminary data.</text>
</comment>
<keyword evidence="3" id="KW-1185">Reference proteome</keyword>
<proteinExistence type="predicted"/>
<feature type="transmembrane region" description="Helical" evidence="1">
    <location>
        <begin position="93"/>
        <end position="113"/>
    </location>
</feature>
<evidence type="ECO:0000256" key="1">
    <source>
        <dbReference type="SAM" id="Phobius"/>
    </source>
</evidence>
<dbReference type="EMBL" id="JASJEV010000003">
    <property type="protein sequence ID" value="MDJ1157932.1"/>
    <property type="molecule type" value="Genomic_DNA"/>
</dbReference>
<name>A0ABT7AEZ5_9HYPH</name>
<feature type="transmembrane region" description="Helical" evidence="1">
    <location>
        <begin position="155"/>
        <end position="176"/>
    </location>
</feature>
<feature type="transmembrane region" description="Helical" evidence="1">
    <location>
        <begin position="21"/>
        <end position="44"/>
    </location>
</feature>
<protein>
    <submittedName>
        <fullName evidence="2">NrsF family protein</fullName>
    </submittedName>
</protein>
<keyword evidence="1" id="KW-1133">Transmembrane helix</keyword>
<keyword evidence="1" id="KW-0812">Transmembrane</keyword>
<evidence type="ECO:0000313" key="2">
    <source>
        <dbReference type="EMBL" id="MDJ1157932.1"/>
    </source>
</evidence>
<organism evidence="2 3">
    <name type="scientific">Chelatococcus albus</name>
    <dbReference type="NCBI Taxonomy" id="3047466"/>
    <lineage>
        <taxon>Bacteria</taxon>
        <taxon>Pseudomonadati</taxon>
        <taxon>Pseudomonadota</taxon>
        <taxon>Alphaproteobacteria</taxon>
        <taxon>Hyphomicrobiales</taxon>
        <taxon>Chelatococcaceae</taxon>
        <taxon>Chelatococcus</taxon>
    </lineage>
</organism>
<dbReference type="RefSeq" id="WP_283739923.1">
    <property type="nucleotide sequence ID" value="NZ_JASJEV010000003.1"/>
</dbReference>
<dbReference type="InterPro" id="IPR009495">
    <property type="entry name" value="NrsF"/>
</dbReference>
<evidence type="ECO:0000313" key="3">
    <source>
        <dbReference type="Proteomes" id="UP001321492"/>
    </source>
</evidence>
<reference evidence="2 3" key="1">
    <citation type="submission" date="2023-05" db="EMBL/GenBank/DDBJ databases">
        <title>Chelatococcus sp. nov., a moderately thermophilic bacterium isolated from hot spring microbial mat.</title>
        <authorList>
            <person name="Hu C.-J."/>
            <person name="Li W.-J."/>
        </authorList>
    </citation>
    <scope>NUCLEOTIDE SEQUENCE [LARGE SCALE GENOMIC DNA]</scope>
    <source>
        <strain evidence="2 3">SYSU G07232</strain>
    </source>
</reference>
<sequence length="212" mass="21787">MKTTQLIDALVQDQATRSPPVATVCAVALVPAVVTATVLFMMALGPRPDIAAAAETPRFLFKFVVAFGLTVTALALLPRLAQPGRDLRGRGRVLLLAPLLLAGAVATELILLPAAEWWPRLVGRNLAVCLVSIPALSLAPLAALLVALRHGAPTAPGVAGAVAGLAAGGIGATLYAAHCTDDSPLFVATWYTLAVALVVVAGAAIGRRVLRW</sequence>
<gene>
    <name evidence="2" type="ORF">QNA08_06755</name>
</gene>
<feature type="transmembrane region" description="Helical" evidence="1">
    <location>
        <begin position="59"/>
        <end position="81"/>
    </location>
</feature>
<accession>A0ABT7AEZ5</accession>
<keyword evidence="1" id="KW-0472">Membrane</keyword>